<keyword evidence="2" id="KW-1185">Reference proteome</keyword>
<dbReference type="EMBL" id="BMFD01000005">
    <property type="protein sequence ID" value="GGC40483.1"/>
    <property type="molecule type" value="Genomic_DNA"/>
</dbReference>
<gene>
    <name evidence="1" type="ORF">GCM10010993_19020</name>
</gene>
<dbReference type="RefSeq" id="WP_229744311.1">
    <property type="nucleotide sequence ID" value="NZ_BMFD01000005.1"/>
</dbReference>
<dbReference type="InterPro" id="IPR008969">
    <property type="entry name" value="CarboxyPept-like_regulatory"/>
</dbReference>
<name>A0ABQ1MKM8_9BACT</name>
<evidence type="ECO:0000313" key="2">
    <source>
        <dbReference type="Proteomes" id="UP000635885"/>
    </source>
</evidence>
<dbReference type="SUPFAM" id="SSF49464">
    <property type="entry name" value="Carboxypeptidase regulatory domain-like"/>
    <property type="match status" value="1"/>
</dbReference>
<comment type="caution">
    <text evidence="1">The sequence shown here is derived from an EMBL/GenBank/DDBJ whole genome shotgun (WGS) entry which is preliminary data.</text>
</comment>
<proteinExistence type="predicted"/>
<evidence type="ECO:0008006" key="3">
    <source>
        <dbReference type="Google" id="ProtNLM"/>
    </source>
</evidence>
<sequence length="216" mass="24392">MLQFLWISMMIISPNQEVTWKARVIDAETGLPVEGVHIFYQRDQSVSDSQGFFLLALEENVTVKISHIGYEVLDLELNIENLPTKVFIYPKESNLDLIEVRPLPSEAEFKRRILSTPVYRSQSEVSIMKSKALMMSVYKYIPSAGKGGFAQFLERAIPNGAGGAMFFNSSGGGLLQVFRELKQDYKIPESPSFTEVDSAKVDQLYKSKSPLNRKNN</sequence>
<dbReference type="Pfam" id="PF13715">
    <property type="entry name" value="CarbopepD_reg_2"/>
    <property type="match status" value="1"/>
</dbReference>
<evidence type="ECO:0000313" key="1">
    <source>
        <dbReference type="EMBL" id="GGC40483.1"/>
    </source>
</evidence>
<organism evidence="1 2">
    <name type="scientific">Belliella aquatica</name>
    <dbReference type="NCBI Taxonomy" id="1323734"/>
    <lineage>
        <taxon>Bacteria</taxon>
        <taxon>Pseudomonadati</taxon>
        <taxon>Bacteroidota</taxon>
        <taxon>Cytophagia</taxon>
        <taxon>Cytophagales</taxon>
        <taxon>Cyclobacteriaceae</taxon>
        <taxon>Belliella</taxon>
    </lineage>
</organism>
<accession>A0ABQ1MKM8</accession>
<reference evidence="2" key="1">
    <citation type="journal article" date="2019" name="Int. J. Syst. Evol. Microbiol.">
        <title>The Global Catalogue of Microorganisms (GCM) 10K type strain sequencing project: providing services to taxonomists for standard genome sequencing and annotation.</title>
        <authorList>
            <consortium name="The Broad Institute Genomics Platform"/>
            <consortium name="The Broad Institute Genome Sequencing Center for Infectious Disease"/>
            <person name="Wu L."/>
            <person name="Ma J."/>
        </authorList>
    </citation>
    <scope>NUCLEOTIDE SEQUENCE [LARGE SCALE GENOMIC DNA]</scope>
    <source>
        <strain evidence="2">CGMCC 1.12479</strain>
    </source>
</reference>
<dbReference type="Proteomes" id="UP000635885">
    <property type="component" value="Unassembled WGS sequence"/>
</dbReference>
<protein>
    <recommendedName>
        <fullName evidence="3">Carboxypeptidase-like regulatory domain-containing protein</fullName>
    </recommendedName>
</protein>